<keyword evidence="2" id="KW-1185">Reference proteome</keyword>
<organism evidence="1 2">
    <name type="scientific">Datura stramonium</name>
    <name type="common">Jimsonweed</name>
    <name type="synonym">Common thornapple</name>
    <dbReference type="NCBI Taxonomy" id="4076"/>
    <lineage>
        <taxon>Eukaryota</taxon>
        <taxon>Viridiplantae</taxon>
        <taxon>Streptophyta</taxon>
        <taxon>Embryophyta</taxon>
        <taxon>Tracheophyta</taxon>
        <taxon>Spermatophyta</taxon>
        <taxon>Magnoliopsida</taxon>
        <taxon>eudicotyledons</taxon>
        <taxon>Gunneridae</taxon>
        <taxon>Pentapetalae</taxon>
        <taxon>asterids</taxon>
        <taxon>lamiids</taxon>
        <taxon>Solanales</taxon>
        <taxon>Solanaceae</taxon>
        <taxon>Solanoideae</taxon>
        <taxon>Datureae</taxon>
        <taxon>Datura</taxon>
    </lineage>
</organism>
<evidence type="ECO:0000313" key="2">
    <source>
        <dbReference type="Proteomes" id="UP000823775"/>
    </source>
</evidence>
<comment type="caution">
    <text evidence="1">The sequence shown here is derived from an EMBL/GenBank/DDBJ whole genome shotgun (WGS) entry which is preliminary data.</text>
</comment>
<sequence>MIGYEVLDIRPKIGYECLRIRLSHSSADSARLVAPLPMTAPKASPSTAPAPSVSFLIKDGLMANPSQFGDTFVFNFVNGTHNVVMSCNSLPPLQEDSLMPNGVIDNNKHNQASRQGVGSAIESLSLLTSLGVAIHSPRKVSCQVEELTACRAFGKSVSVSATLVAVMACKEMNLVPNST</sequence>
<reference evidence="1 2" key="1">
    <citation type="journal article" date="2021" name="BMC Genomics">
        <title>Datura genome reveals duplications of psychoactive alkaloid biosynthetic genes and high mutation rate following tissue culture.</title>
        <authorList>
            <person name="Rajewski A."/>
            <person name="Carter-House D."/>
            <person name="Stajich J."/>
            <person name="Litt A."/>
        </authorList>
    </citation>
    <scope>NUCLEOTIDE SEQUENCE [LARGE SCALE GENOMIC DNA]</scope>
    <source>
        <strain evidence="1">AR-01</strain>
    </source>
</reference>
<accession>A0ABS8THX6</accession>
<gene>
    <name evidence="1" type="ORF">HAX54_010333</name>
</gene>
<dbReference type="Proteomes" id="UP000823775">
    <property type="component" value="Unassembled WGS sequence"/>
</dbReference>
<protein>
    <submittedName>
        <fullName evidence="1">Uncharacterized protein</fullName>
    </submittedName>
</protein>
<evidence type="ECO:0000313" key="1">
    <source>
        <dbReference type="EMBL" id="MCD7470448.1"/>
    </source>
</evidence>
<proteinExistence type="predicted"/>
<dbReference type="EMBL" id="JACEIK010001569">
    <property type="protein sequence ID" value="MCD7470448.1"/>
    <property type="molecule type" value="Genomic_DNA"/>
</dbReference>
<name>A0ABS8THX6_DATST</name>